<feature type="non-terminal residue" evidence="1">
    <location>
        <position position="1"/>
    </location>
</feature>
<evidence type="ECO:0000313" key="1">
    <source>
        <dbReference type="EMBL" id="CAG7827503.1"/>
    </source>
</evidence>
<proteinExistence type="predicted"/>
<organism evidence="1 2">
    <name type="scientific">Allacma fusca</name>
    <dbReference type="NCBI Taxonomy" id="39272"/>
    <lineage>
        <taxon>Eukaryota</taxon>
        <taxon>Metazoa</taxon>
        <taxon>Ecdysozoa</taxon>
        <taxon>Arthropoda</taxon>
        <taxon>Hexapoda</taxon>
        <taxon>Collembola</taxon>
        <taxon>Symphypleona</taxon>
        <taxon>Sminthuridae</taxon>
        <taxon>Allacma</taxon>
    </lineage>
</organism>
<gene>
    <name evidence="1" type="ORF">AFUS01_LOCUS37489</name>
</gene>
<reference evidence="1" key="1">
    <citation type="submission" date="2021-06" db="EMBL/GenBank/DDBJ databases">
        <authorList>
            <person name="Hodson N. C."/>
            <person name="Mongue J. A."/>
            <person name="Jaron S. K."/>
        </authorList>
    </citation>
    <scope>NUCLEOTIDE SEQUENCE</scope>
</reference>
<dbReference type="EMBL" id="CAJVCH010543796">
    <property type="protein sequence ID" value="CAG7827503.1"/>
    <property type="molecule type" value="Genomic_DNA"/>
</dbReference>
<dbReference type="AlphaFoldDB" id="A0A8J2PN98"/>
<keyword evidence="2" id="KW-1185">Reference proteome</keyword>
<accession>A0A8J2PN98</accession>
<evidence type="ECO:0000313" key="2">
    <source>
        <dbReference type="Proteomes" id="UP000708208"/>
    </source>
</evidence>
<dbReference type="Proteomes" id="UP000708208">
    <property type="component" value="Unassembled WGS sequence"/>
</dbReference>
<name>A0A8J2PN98_9HEXA</name>
<comment type="caution">
    <text evidence="1">The sequence shown here is derived from an EMBL/GenBank/DDBJ whole genome shotgun (WGS) entry which is preliminary data.</text>
</comment>
<feature type="non-terminal residue" evidence="1">
    <location>
        <position position="122"/>
    </location>
</feature>
<sequence>GLNLIFANGVSGDRDRTSVFNIEISPNQNGLLESELFIEEISRGDCYSHCNQFLRCKYPEKEWFKSSSLVRHEIIKKYRAPYDFKLVKDILSHEVPPGHDKVKYSIFKRALKPDDHYATIAV</sequence>
<protein>
    <submittedName>
        <fullName evidence="1">Uncharacterized protein</fullName>
    </submittedName>
</protein>